<dbReference type="Gene3D" id="1.10.260.40">
    <property type="entry name" value="lambda repressor-like DNA-binding domains"/>
    <property type="match status" value="1"/>
</dbReference>
<evidence type="ECO:0000259" key="5">
    <source>
        <dbReference type="PROSITE" id="PS50932"/>
    </source>
</evidence>
<dbReference type="PROSITE" id="PS50932">
    <property type="entry name" value="HTH_LACI_2"/>
    <property type="match status" value="1"/>
</dbReference>
<keyword evidence="2" id="KW-0805">Transcription regulation</keyword>
<dbReference type="Pfam" id="PF13377">
    <property type="entry name" value="Peripla_BP_3"/>
    <property type="match status" value="1"/>
</dbReference>
<dbReference type="RefSeq" id="WP_408623904.1">
    <property type="nucleotide sequence ID" value="NZ_JBEQCT010000005.1"/>
</dbReference>
<gene>
    <name evidence="6" type="ORF">ABUE30_11410</name>
</gene>
<dbReference type="PANTHER" id="PTHR30146:SF95">
    <property type="entry name" value="RIBOSE OPERON REPRESSOR"/>
    <property type="match status" value="1"/>
</dbReference>
<proteinExistence type="predicted"/>
<dbReference type="CDD" id="cd01392">
    <property type="entry name" value="HTH_LacI"/>
    <property type="match status" value="1"/>
</dbReference>
<dbReference type="Pfam" id="PF00356">
    <property type="entry name" value="LacI"/>
    <property type="match status" value="1"/>
</dbReference>
<evidence type="ECO:0000256" key="1">
    <source>
        <dbReference type="ARBA" id="ARBA00022491"/>
    </source>
</evidence>
<dbReference type="InterPro" id="IPR000843">
    <property type="entry name" value="HTH_LacI"/>
</dbReference>
<dbReference type="PANTHER" id="PTHR30146">
    <property type="entry name" value="LACI-RELATED TRANSCRIPTIONAL REPRESSOR"/>
    <property type="match status" value="1"/>
</dbReference>
<sequence length="343" mass="37062">MSKQNEPHISTAADVAALAGVSRSAVSRTFTPGSSVSVETRRKVLAAAEQLNYHVNMLARGLSKQASRPICILGGNLSAPYQASLLDQLTQHMQQAQRAVMVINTAGGEHSANEALKQTLHYRAAATIVLSGSPQASLIENCLQSGQQVILINRMGQFEGADHIGIDYTTTMADAYHMLSRAGCEQVAMLSSCAQSPSIRIREKKFLEAAFQADSEVQLVRAGPTCYETGAAAARQLLAGRNRPDGVFCVTDLIACGFIDVARHEFGLRVPEDICVIGFDDIEQAGWVGYQLTTFAQPLNTMASAIIQLLNTPDLPREHKTTLFQAKPVWRKTVRISPSAINP</sequence>
<dbReference type="SUPFAM" id="SSF47413">
    <property type="entry name" value="lambda repressor-like DNA-binding domains"/>
    <property type="match status" value="1"/>
</dbReference>
<evidence type="ECO:0000256" key="2">
    <source>
        <dbReference type="ARBA" id="ARBA00023015"/>
    </source>
</evidence>
<dbReference type="InterPro" id="IPR028082">
    <property type="entry name" value="Peripla_BP_I"/>
</dbReference>
<dbReference type="Proteomes" id="UP001629953">
    <property type="component" value="Unassembled WGS sequence"/>
</dbReference>
<dbReference type="SMART" id="SM00354">
    <property type="entry name" value="HTH_LACI"/>
    <property type="match status" value="1"/>
</dbReference>
<protein>
    <submittedName>
        <fullName evidence="6">Substrate-binding domain-containing protein</fullName>
    </submittedName>
</protein>
<name>A0ABW9G7J4_9GAMM</name>
<accession>A0ABW9G7J4</accession>
<dbReference type="SUPFAM" id="SSF53822">
    <property type="entry name" value="Periplasmic binding protein-like I"/>
    <property type="match status" value="1"/>
</dbReference>
<keyword evidence="1" id="KW-0678">Repressor</keyword>
<evidence type="ECO:0000256" key="3">
    <source>
        <dbReference type="ARBA" id="ARBA00023125"/>
    </source>
</evidence>
<reference evidence="6 7" key="1">
    <citation type="journal article" date="2013" name="Int. J. Syst. Evol. Microbiol.">
        <title>Celerinatantimonas yamalensis sp. nov., a cold-adapted diazotrophic bacterium from a cold permafrost brine.</title>
        <authorList>
            <person name="Shcherbakova V."/>
            <person name="Chuvilskaya N."/>
            <person name="Rivkina E."/>
            <person name="Demidov N."/>
            <person name="Uchaeva V."/>
            <person name="Suetin S."/>
            <person name="Suzina N."/>
            <person name="Gilichinsky D."/>
        </authorList>
    </citation>
    <scope>NUCLEOTIDE SEQUENCE [LARGE SCALE GENOMIC DNA]</scope>
    <source>
        <strain evidence="6 7">C7</strain>
    </source>
</reference>
<dbReference type="CDD" id="cd06278">
    <property type="entry name" value="PBP1_LacI-like"/>
    <property type="match status" value="1"/>
</dbReference>
<dbReference type="EMBL" id="JBEQCT010000005">
    <property type="protein sequence ID" value="MFM2485657.1"/>
    <property type="molecule type" value="Genomic_DNA"/>
</dbReference>
<feature type="domain" description="HTH lacI-type" evidence="5">
    <location>
        <begin position="10"/>
        <end position="64"/>
    </location>
</feature>
<comment type="caution">
    <text evidence="6">The sequence shown here is derived from an EMBL/GenBank/DDBJ whole genome shotgun (WGS) entry which is preliminary data.</text>
</comment>
<dbReference type="InterPro" id="IPR046335">
    <property type="entry name" value="LacI/GalR-like_sensor"/>
</dbReference>
<organism evidence="6 7">
    <name type="scientific">Celerinatantimonas yamalensis</name>
    <dbReference type="NCBI Taxonomy" id="559956"/>
    <lineage>
        <taxon>Bacteria</taxon>
        <taxon>Pseudomonadati</taxon>
        <taxon>Pseudomonadota</taxon>
        <taxon>Gammaproteobacteria</taxon>
        <taxon>Celerinatantimonadaceae</taxon>
        <taxon>Celerinatantimonas</taxon>
    </lineage>
</organism>
<dbReference type="InterPro" id="IPR010982">
    <property type="entry name" value="Lambda_DNA-bd_dom_sf"/>
</dbReference>
<keyword evidence="3" id="KW-0238">DNA-binding</keyword>
<evidence type="ECO:0000313" key="6">
    <source>
        <dbReference type="EMBL" id="MFM2485657.1"/>
    </source>
</evidence>
<keyword evidence="7" id="KW-1185">Reference proteome</keyword>
<evidence type="ECO:0000256" key="4">
    <source>
        <dbReference type="ARBA" id="ARBA00023163"/>
    </source>
</evidence>
<dbReference type="Gene3D" id="3.40.50.2300">
    <property type="match status" value="2"/>
</dbReference>
<evidence type="ECO:0000313" key="7">
    <source>
        <dbReference type="Proteomes" id="UP001629953"/>
    </source>
</evidence>
<keyword evidence="4" id="KW-0804">Transcription</keyword>